<sequence>MKIPPQYLPVMPYLIVNDAKGFLAFAILVFDATEQLIVPDSNEDIRHGELRIEDAVIMFAQASENWTQKTAGMFLYVNAVNTVYEKALREGAKSLQVPKQQEYGYAAGFEDPFGNQWWINQAE</sequence>
<accession>A0A2S1LPL6</accession>
<dbReference type="Proteomes" id="UP000244677">
    <property type="component" value="Chromosome"/>
</dbReference>
<dbReference type="SUPFAM" id="SSF54593">
    <property type="entry name" value="Glyoxalase/Bleomycin resistance protein/Dihydroxybiphenyl dioxygenase"/>
    <property type="match status" value="1"/>
</dbReference>
<dbReference type="Pfam" id="PF00903">
    <property type="entry name" value="Glyoxalase"/>
    <property type="match status" value="1"/>
</dbReference>
<dbReference type="InterPro" id="IPR004360">
    <property type="entry name" value="Glyas_Fos-R_dOase_dom"/>
</dbReference>
<dbReference type="Gene3D" id="3.30.720.110">
    <property type="match status" value="1"/>
</dbReference>
<dbReference type="AlphaFoldDB" id="A0A2S1LPL6"/>
<reference evidence="2 3" key="1">
    <citation type="submission" date="2017-04" db="EMBL/GenBank/DDBJ databases">
        <title>Complete genome sequence of Flavobacterium kingsejong AJ004.</title>
        <authorList>
            <person name="Lee P.C."/>
        </authorList>
    </citation>
    <scope>NUCLEOTIDE SEQUENCE [LARGE SCALE GENOMIC DNA]</scope>
    <source>
        <strain evidence="2 3">AJ004</strain>
    </source>
</reference>
<organism evidence="2 3">
    <name type="scientific">Flavobacterium kingsejongi</name>
    <dbReference type="NCBI Taxonomy" id="1678728"/>
    <lineage>
        <taxon>Bacteria</taxon>
        <taxon>Pseudomonadati</taxon>
        <taxon>Bacteroidota</taxon>
        <taxon>Flavobacteriia</taxon>
        <taxon>Flavobacteriales</taxon>
        <taxon>Flavobacteriaceae</taxon>
        <taxon>Flavobacterium</taxon>
    </lineage>
</organism>
<proteinExistence type="predicted"/>
<name>A0A2S1LPL6_9FLAO</name>
<dbReference type="InterPro" id="IPR029068">
    <property type="entry name" value="Glyas_Bleomycin-R_OHBP_Dase"/>
</dbReference>
<evidence type="ECO:0000313" key="3">
    <source>
        <dbReference type="Proteomes" id="UP000244677"/>
    </source>
</evidence>
<dbReference type="KEGG" id="fki:FK004_10885"/>
<evidence type="ECO:0000259" key="1">
    <source>
        <dbReference type="Pfam" id="PF00903"/>
    </source>
</evidence>
<dbReference type="RefSeq" id="WP_108737258.1">
    <property type="nucleotide sequence ID" value="NZ_CP020919.1"/>
</dbReference>
<protein>
    <submittedName>
        <fullName evidence="2">Transposase</fullName>
    </submittedName>
</protein>
<gene>
    <name evidence="2" type="ORF">FK004_10885</name>
</gene>
<dbReference type="OrthoDB" id="9795306at2"/>
<feature type="domain" description="Glyoxalase/fosfomycin resistance/dioxygenase" evidence="1">
    <location>
        <begin position="14"/>
        <end position="119"/>
    </location>
</feature>
<keyword evidence="3" id="KW-1185">Reference proteome</keyword>
<dbReference type="Gene3D" id="3.30.720.120">
    <property type="match status" value="1"/>
</dbReference>
<dbReference type="EMBL" id="CP020919">
    <property type="protein sequence ID" value="AWG25684.1"/>
    <property type="molecule type" value="Genomic_DNA"/>
</dbReference>
<evidence type="ECO:0000313" key="2">
    <source>
        <dbReference type="EMBL" id="AWG25684.1"/>
    </source>
</evidence>